<gene>
    <name evidence="2 4" type="ORF">CBG26706</name>
    <name evidence="2" type="ORF">CBG_26706</name>
</gene>
<name>B6IE75_CAEBR</name>
<dbReference type="WormBase" id="CBG26706">
    <property type="protein sequence ID" value="CBP46001"/>
    <property type="gene ID" value="WBGene00088120"/>
</dbReference>
<proteinExistence type="predicted"/>
<feature type="compositionally biased region" description="Basic and acidic residues" evidence="1">
    <location>
        <begin position="17"/>
        <end position="28"/>
    </location>
</feature>
<dbReference type="Proteomes" id="UP000008549">
    <property type="component" value="Unassembled WGS sequence"/>
</dbReference>
<accession>B6IE75</accession>
<feature type="compositionally biased region" description="Low complexity" evidence="1">
    <location>
        <begin position="52"/>
        <end position="71"/>
    </location>
</feature>
<evidence type="ECO:0000256" key="1">
    <source>
        <dbReference type="SAM" id="MobiDB-lite"/>
    </source>
</evidence>
<evidence type="ECO:0000313" key="2">
    <source>
        <dbReference type="EMBL" id="CAS01139.1"/>
    </source>
</evidence>
<evidence type="ECO:0000313" key="4">
    <source>
        <dbReference type="WormBase" id="CBG26706"/>
    </source>
</evidence>
<dbReference type="CTD" id="68918177"/>
<reference evidence="2 3" key="2">
    <citation type="journal article" date="2011" name="PLoS Genet.">
        <title>Caenorhabditis briggsae recombinant inbred line genotypes reveal inter-strain incompatibility and the evolution of recombination.</title>
        <authorList>
            <person name="Ross J.A."/>
            <person name="Koboldt D.C."/>
            <person name="Staisch J.E."/>
            <person name="Chamberlin H.M."/>
            <person name="Gupta B.P."/>
            <person name="Miller R.D."/>
            <person name="Baird S.E."/>
            <person name="Haag E.S."/>
        </authorList>
    </citation>
    <scope>NUCLEOTIDE SEQUENCE [LARGE SCALE GENOMIC DNA]</scope>
    <source>
        <strain evidence="2 3">AF16</strain>
    </source>
</reference>
<dbReference type="KEGG" id="cbr:CBG_26706"/>
<dbReference type="HOGENOM" id="CLU_1817488_0_0_1"/>
<keyword evidence="3" id="KW-1185">Reference proteome</keyword>
<dbReference type="EMBL" id="HE601297">
    <property type="protein sequence ID" value="CAS01139.1"/>
    <property type="molecule type" value="Genomic_DNA"/>
</dbReference>
<feature type="compositionally biased region" description="Polar residues" evidence="1">
    <location>
        <begin position="1"/>
        <end position="13"/>
    </location>
</feature>
<dbReference type="AlphaFoldDB" id="B6IE75"/>
<evidence type="ECO:0000313" key="3">
    <source>
        <dbReference type="Proteomes" id="UP000008549"/>
    </source>
</evidence>
<protein>
    <submittedName>
        <fullName evidence="2">Protein CBG26706</fullName>
    </submittedName>
</protein>
<reference evidence="2 3" key="1">
    <citation type="journal article" date="2003" name="PLoS Biol.">
        <title>The genome sequence of Caenorhabditis briggsae: a platform for comparative genomics.</title>
        <authorList>
            <person name="Stein L.D."/>
            <person name="Bao Z."/>
            <person name="Blasiar D."/>
            <person name="Blumenthal T."/>
            <person name="Brent M.R."/>
            <person name="Chen N."/>
            <person name="Chinwalla A."/>
            <person name="Clarke L."/>
            <person name="Clee C."/>
            <person name="Coghlan A."/>
            <person name="Coulson A."/>
            <person name="D'Eustachio P."/>
            <person name="Fitch D.H."/>
            <person name="Fulton L.A."/>
            <person name="Fulton R.E."/>
            <person name="Griffiths-Jones S."/>
            <person name="Harris T.W."/>
            <person name="Hillier L.W."/>
            <person name="Kamath R."/>
            <person name="Kuwabara P.E."/>
            <person name="Mardis E.R."/>
            <person name="Marra M.A."/>
            <person name="Miner T.L."/>
            <person name="Minx P."/>
            <person name="Mullikin J.C."/>
            <person name="Plumb R.W."/>
            <person name="Rogers J."/>
            <person name="Schein J.E."/>
            <person name="Sohrmann M."/>
            <person name="Spieth J."/>
            <person name="Stajich J.E."/>
            <person name="Wei C."/>
            <person name="Willey D."/>
            <person name="Wilson R.K."/>
            <person name="Durbin R."/>
            <person name="Waterston R.H."/>
        </authorList>
    </citation>
    <scope>NUCLEOTIDE SEQUENCE [LARGE SCALE GENOMIC DNA]</scope>
    <source>
        <strain evidence="2 3">AF16</strain>
    </source>
</reference>
<organism evidence="2 3">
    <name type="scientific">Caenorhabditis briggsae</name>
    <dbReference type="NCBI Taxonomy" id="6238"/>
    <lineage>
        <taxon>Eukaryota</taxon>
        <taxon>Metazoa</taxon>
        <taxon>Ecdysozoa</taxon>
        <taxon>Nematoda</taxon>
        <taxon>Chromadorea</taxon>
        <taxon>Rhabditida</taxon>
        <taxon>Rhabditina</taxon>
        <taxon>Rhabditomorpha</taxon>
        <taxon>Rhabditoidea</taxon>
        <taxon>Rhabditidae</taxon>
        <taxon>Peloderinae</taxon>
        <taxon>Caenorhabditis</taxon>
    </lineage>
</organism>
<dbReference type="RefSeq" id="XP_045100696.1">
    <property type="nucleotide sequence ID" value="XM_045241018.1"/>
</dbReference>
<feature type="region of interest" description="Disordered" evidence="1">
    <location>
        <begin position="1"/>
        <end position="75"/>
    </location>
</feature>
<dbReference type="GeneID" id="68918177"/>
<sequence length="142" mass="16967">MDQDQIESMQQPAQHRHQQEHNLQDERHQARRIPQQWHQPEQNLQEERLHNQAQARQAPPEAQRPPTQRPQNVVFNPEVDIGFISHNLRRIGEEHPERQQLIINVMRAYLEVFNSNLPANTTPEDVYEYLTREYPNETGEQL</sequence>